<dbReference type="PANTHER" id="PTHR34978:SF3">
    <property type="entry name" value="SLR0241 PROTEIN"/>
    <property type="match status" value="1"/>
</dbReference>
<reference evidence="3 4" key="1">
    <citation type="submission" date="2014-06" db="EMBL/GenBank/DDBJ databases">
        <title>Draft genome sequence of Bacillus gaemokensis JCM 15801 (MCCC 1A00707).</title>
        <authorList>
            <person name="Lai Q."/>
            <person name="Liu Y."/>
            <person name="Shao Z."/>
        </authorList>
    </citation>
    <scope>NUCLEOTIDE SEQUENCE [LARGE SCALE GENOMIC DNA]</scope>
    <source>
        <strain evidence="3 4">JCM 15801</strain>
    </source>
</reference>
<comment type="caution">
    <text evidence="3">The sequence shown here is derived from an EMBL/GenBank/DDBJ whole genome shotgun (WGS) entry which is preliminary data.</text>
</comment>
<accession>A0A073KDV9</accession>
<keyword evidence="1" id="KW-1133">Transmembrane helix</keyword>
<dbReference type="PANTHER" id="PTHR34978">
    <property type="entry name" value="POSSIBLE SENSOR-TRANSDUCER PROTEIN BLAR"/>
    <property type="match status" value="1"/>
</dbReference>
<dbReference type="AlphaFoldDB" id="A0A073KDV9"/>
<dbReference type="Pfam" id="PF05569">
    <property type="entry name" value="Peptidase_M56"/>
    <property type="match status" value="1"/>
</dbReference>
<feature type="transmembrane region" description="Helical" evidence="1">
    <location>
        <begin position="155"/>
        <end position="175"/>
    </location>
</feature>
<dbReference type="CDD" id="cd07326">
    <property type="entry name" value="M56_BlaR1_MecR1_like"/>
    <property type="match status" value="1"/>
</dbReference>
<organism evidence="3 4">
    <name type="scientific">Bacillus gaemokensis</name>
    <dbReference type="NCBI Taxonomy" id="574375"/>
    <lineage>
        <taxon>Bacteria</taxon>
        <taxon>Bacillati</taxon>
        <taxon>Bacillota</taxon>
        <taxon>Bacilli</taxon>
        <taxon>Bacillales</taxon>
        <taxon>Bacillaceae</taxon>
        <taxon>Bacillus</taxon>
        <taxon>Bacillus cereus group</taxon>
    </lineage>
</organism>
<dbReference type="OrthoDB" id="2448482at2"/>
<dbReference type="Proteomes" id="UP000027778">
    <property type="component" value="Unassembled WGS sequence"/>
</dbReference>
<keyword evidence="1" id="KW-0812">Transmembrane</keyword>
<evidence type="ECO:0000313" key="4">
    <source>
        <dbReference type="Proteomes" id="UP000027778"/>
    </source>
</evidence>
<feature type="transmembrane region" description="Helical" evidence="1">
    <location>
        <begin position="7"/>
        <end position="27"/>
    </location>
</feature>
<keyword evidence="4" id="KW-1185">Reference proteome</keyword>
<dbReference type="Gene3D" id="3.30.2010.10">
    <property type="entry name" value="Metalloproteases ('zincins'), catalytic domain"/>
    <property type="match status" value="1"/>
</dbReference>
<feature type="transmembrane region" description="Helical" evidence="1">
    <location>
        <begin position="57"/>
        <end position="78"/>
    </location>
</feature>
<evidence type="ECO:0000313" key="3">
    <source>
        <dbReference type="EMBL" id="KEK24652.1"/>
    </source>
</evidence>
<proteinExistence type="predicted"/>
<dbReference type="STRING" id="574375.AZF08_08710"/>
<evidence type="ECO:0000259" key="2">
    <source>
        <dbReference type="Pfam" id="PF05569"/>
    </source>
</evidence>
<gene>
    <name evidence="3" type="ORF">BAGA_23565</name>
</gene>
<sequence>MKWQIRKVVLLASMISVLFFGMLVYYVTYPFLFENKVFFLSQFCLFELQKHMGELSMVRIVMGGLLLFTLFIVCKRMWKQFYYSQKLKRNLVGITRKEKQLYLLPSLEVTAFTIGLFHPKIVISEGVFQSFTEEEIDAIVLHEEYHQKSRDPLKLFLFTLLAEGMMYVPILKGMLHRYHTYQELLADKYAMNQMKSSFELGSALLKLIKIKTASNPFITASFAKIAINLRIEQVVSPSSVKLNIPLHTNSVYITMGLFLVSFVLIIGECI</sequence>
<dbReference type="eggNOG" id="COG0501">
    <property type="taxonomic scope" value="Bacteria"/>
</dbReference>
<dbReference type="RefSeq" id="WP_033674154.1">
    <property type="nucleotide sequence ID" value="NZ_JOTM01000005.1"/>
</dbReference>
<dbReference type="InterPro" id="IPR008756">
    <property type="entry name" value="Peptidase_M56"/>
</dbReference>
<protein>
    <submittedName>
        <fullName evidence="3">Cell surface protein</fullName>
    </submittedName>
</protein>
<evidence type="ECO:0000256" key="1">
    <source>
        <dbReference type="SAM" id="Phobius"/>
    </source>
</evidence>
<feature type="transmembrane region" description="Helical" evidence="1">
    <location>
        <begin position="250"/>
        <end position="267"/>
    </location>
</feature>
<name>A0A073KDV9_9BACI</name>
<dbReference type="InterPro" id="IPR052173">
    <property type="entry name" value="Beta-lactam_resp_regulator"/>
</dbReference>
<dbReference type="EMBL" id="JOTM01000005">
    <property type="protein sequence ID" value="KEK24652.1"/>
    <property type="molecule type" value="Genomic_DNA"/>
</dbReference>
<keyword evidence="1" id="KW-0472">Membrane</keyword>
<feature type="domain" description="Peptidase M56" evidence="2">
    <location>
        <begin position="60"/>
        <end position="232"/>
    </location>
</feature>